<dbReference type="InterPro" id="IPR002942">
    <property type="entry name" value="S4_RNA-bd"/>
</dbReference>
<evidence type="ECO:0000256" key="6">
    <source>
        <dbReference type="HAMAP-Rule" id="MF_01306"/>
    </source>
</evidence>
<comment type="similarity">
    <text evidence="1 6">Belongs to the universal ribosomal protein uS4 family.</text>
</comment>
<dbReference type="InterPro" id="IPR036986">
    <property type="entry name" value="S4_RNA-bd_sf"/>
</dbReference>
<dbReference type="NCBIfam" id="NF003139">
    <property type="entry name" value="PRK04051.1"/>
    <property type="match status" value="1"/>
</dbReference>
<dbReference type="InterPro" id="IPR005710">
    <property type="entry name" value="Ribosomal_uS4_euk/arc"/>
</dbReference>
<evidence type="ECO:0000313" key="9">
    <source>
        <dbReference type="EMBL" id="MBT4870606.1"/>
    </source>
</evidence>
<evidence type="ECO:0000256" key="4">
    <source>
        <dbReference type="ARBA" id="ARBA00022980"/>
    </source>
</evidence>
<protein>
    <recommendedName>
        <fullName evidence="6">Small ribosomal subunit protein uS4</fullName>
    </recommendedName>
</protein>
<reference evidence="9" key="1">
    <citation type="journal article" date="2021" name="ISME J.">
        <title>Mercury methylation by metabolically versatile and cosmopolitan marine bacteria.</title>
        <authorList>
            <person name="Lin H."/>
            <person name="Ascher D.B."/>
            <person name="Myung Y."/>
            <person name="Lamborg C.H."/>
            <person name="Hallam S.J."/>
            <person name="Gionfriddo C.M."/>
            <person name="Holt K.E."/>
            <person name="Moreau J.W."/>
        </authorList>
    </citation>
    <scope>NUCLEOTIDE SEQUENCE</scope>
    <source>
        <strain evidence="9">SI075_bin30</strain>
    </source>
</reference>
<comment type="subunit">
    <text evidence="6">Part of the 30S ribosomal subunit. Contacts protein S5. The interaction surface between S4 and S5 is involved in control of translational fidelity.</text>
</comment>
<organism evidence="9 10">
    <name type="scientific">Candidatus Iainarchaeum sp</name>
    <dbReference type="NCBI Taxonomy" id="3101447"/>
    <lineage>
        <taxon>Archaea</taxon>
        <taxon>Candidatus Iainarchaeota</taxon>
        <taxon>Candidatus Iainarchaeia</taxon>
        <taxon>Candidatus Iainarchaeales</taxon>
        <taxon>Candidatus Iainarchaeaceae</taxon>
        <taxon>Candidatus Iainarchaeum</taxon>
    </lineage>
</organism>
<comment type="function">
    <text evidence="6">One of the primary rRNA binding proteins, it binds directly to 16S rRNA where it nucleates assembly of the body of the 30S subunit.</text>
</comment>
<keyword evidence="4 6" id="KW-0689">Ribosomal protein</keyword>
<evidence type="ECO:0000256" key="7">
    <source>
        <dbReference type="SAM" id="MobiDB-lite"/>
    </source>
</evidence>
<gene>
    <name evidence="6" type="primary">rps4</name>
    <name evidence="9" type="ORF">HON47_03470</name>
</gene>
<dbReference type="AlphaFoldDB" id="A0A8T5GGG9"/>
<feature type="region of interest" description="Disordered" evidence="7">
    <location>
        <begin position="170"/>
        <end position="206"/>
    </location>
</feature>
<dbReference type="CDD" id="cd00165">
    <property type="entry name" value="S4"/>
    <property type="match status" value="1"/>
</dbReference>
<dbReference type="EMBL" id="JABJNZ010000046">
    <property type="protein sequence ID" value="MBT4870606.1"/>
    <property type="molecule type" value="Genomic_DNA"/>
</dbReference>
<dbReference type="SMART" id="SM00363">
    <property type="entry name" value="S4"/>
    <property type="match status" value="1"/>
</dbReference>
<dbReference type="GO" id="GO:0042274">
    <property type="term" value="P:ribosomal small subunit biogenesis"/>
    <property type="evidence" value="ECO:0007669"/>
    <property type="project" value="TreeGrafter"/>
</dbReference>
<dbReference type="NCBIfam" id="TIGR01018">
    <property type="entry name" value="uS4_arch"/>
    <property type="match status" value="1"/>
</dbReference>
<dbReference type="InterPro" id="IPR022801">
    <property type="entry name" value="Ribosomal_uS4"/>
</dbReference>
<accession>A0A8T5GGG9</accession>
<dbReference type="Pfam" id="PF01479">
    <property type="entry name" value="S4"/>
    <property type="match status" value="1"/>
</dbReference>
<dbReference type="GO" id="GO:0003735">
    <property type="term" value="F:structural constituent of ribosome"/>
    <property type="evidence" value="ECO:0007669"/>
    <property type="project" value="InterPro"/>
</dbReference>
<evidence type="ECO:0000313" key="10">
    <source>
        <dbReference type="Proteomes" id="UP000722459"/>
    </source>
</evidence>
<feature type="domain" description="RNA-binding S4" evidence="8">
    <location>
        <begin position="103"/>
        <end position="161"/>
    </location>
</feature>
<dbReference type="InterPro" id="IPR022802">
    <property type="entry name" value="Ribosomal_uS4_arc"/>
</dbReference>
<dbReference type="PANTHER" id="PTHR11831">
    <property type="entry name" value="30S 40S RIBOSOMAL PROTEIN"/>
    <property type="match status" value="1"/>
</dbReference>
<dbReference type="Gene3D" id="3.10.290.10">
    <property type="entry name" value="RNA-binding S4 domain"/>
    <property type="match status" value="1"/>
</dbReference>
<evidence type="ECO:0000256" key="1">
    <source>
        <dbReference type="ARBA" id="ARBA00007465"/>
    </source>
</evidence>
<comment type="function">
    <text evidence="6">With S5 and S12 plays an important role in translational accuracy.</text>
</comment>
<dbReference type="Proteomes" id="UP000722459">
    <property type="component" value="Unassembled WGS sequence"/>
</dbReference>
<keyword evidence="5 6" id="KW-0687">Ribonucleoprotein</keyword>
<proteinExistence type="inferred from homology"/>
<dbReference type="GO" id="GO:0019843">
    <property type="term" value="F:rRNA binding"/>
    <property type="evidence" value="ECO:0007669"/>
    <property type="project" value="UniProtKB-UniRule"/>
</dbReference>
<keyword evidence="3 6" id="KW-0694">RNA-binding</keyword>
<sequence length="230" mass="26554">MGDPKKLRKNYSKPRKAFQKERIVKGKEIKDLYGLKNNREFLKAESTMRGKRAIARKLLALDLERRVIREKELLDSLKRTGILHGTPSLEDVLTLTPEALLERRFQTIVWRKGLANTAKQARQFITHGHIAINGKKVNKPGYIVPSNEEVKITYFKKQMIIEVKKEEKVTKEEKKNEMKEAFEEAKGEKEAPKAEEKAPVVETPKEEKVEAVKEEAKVEVRPVVAKQDKE</sequence>
<name>A0A8T5GGG9_9ARCH</name>
<dbReference type="GO" id="GO:0015935">
    <property type="term" value="C:small ribosomal subunit"/>
    <property type="evidence" value="ECO:0007669"/>
    <property type="project" value="InterPro"/>
</dbReference>
<dbReference type="PANTHER" id="PTHR11831:SF5">
    <property type="entry name" value="40S RIBOSOMAL PROTEIN S9"/>
    <property type="match status" value="1"/>
</dbReference>
<evidence type="ECO:0000259" key="8">
    <source>
        <dbReference type="SMART" id="SM00363"/>
    </source>
</evidence>
<evidence type="ECO:0000256" key="5">
    <source>
        <dbReference type="ARBA" id="ARBA00023274"/>
    </source>
</evidence>
<dbReference type="GO" id="GO:0006412">
    <property type="term" value="P:translation"/>
    <property type="evidence" value="ECO:0007669"/>
    <property type="project" value="UniProtKB-UniRule"/>
</dbReference>
<dbReference type="HAMAP" id="MF_01306_A">
    <property type="entry name" value="Ribosomal_uS4_A"/>
    <property type="match status" value="1"/>
</dbReference>
<comment type="caution">
    <text evidence="9">The sequence shown here is derived from an EMBL/GenBank/DDBJ whole genome shotgun (WGS) entry which is preliminary data.</text>
</comment>
<evidence type="ECO:0000256" key="2">
    <source>
        <dbReference type="ARBA" id="ARBA00022730"/>
    </source>
</evidence>
<evidence type="ECO:0000256" key="3">
    <source>
        <dbReference type="ARBA" id="ARBA00022884"/>
    </source>
</evidence>
<dbReference type="PROSITE" id="PS50889">
    <property type="entry name" value="S4"/>
    <property type="match status" value="1"/>
</dbReference>
<keyword evidence="2 6" id="KW-0699">rRNA-binding</keyword>
<dbReference type="SUPFAM" id="SSF55174">
    <property type="entry name" value="Alpha-L RNA-binding motif"/>
    <property type="match status" value="1"/>
</dbReference>